<keyword evidence="3 8" id="KW-1003">Cell membrane</keyword>
<accession>A0A6N7XWJ0</accession>
<dbReference type="InterPro" id="IPR004796">
    <property type="entry name" value="PTS_IIC_cello"/>
</dbReference>
<evidence type="ECO:0000256" key="3">
    <source>
        <dbReference type="ARBA" id="ARBA00022475"/>
    </source>
</evidence>
<feature type="transmembrane region" description="Helical" evidence="9">
    <location>
        <begin position="325"/>
        <end position="344"/>
    </location>
</feature>
<dbReference type="PANTHER" id="PTHR33989:SF4">
    <property type="entry name" value="PTS SYSTEM N,N'-DIACETYLCHITOBIOSE-SPECIFIC EIIC COMPONENT"/>
    <property type="match status" value="1"/>
</dbReference>
<feature type="transmembrane region" description="Helical" evidence="9">
    <location>
        <begin position="70"/>
        <end position="91"/>
    </location>
</feature>
<comment type="caution">
    <text evidence="11">The sequence shown here is derived from an EMBL/GenBank/DDBJ whole genome shotgun (WGS) entry which is preliminary data.</text>
</comment>
<dbReference type="AlphaFoldDB" id="A0A6N7XWJ0"/>
<feature type="transmembrane region" description="Helical" evidence="9">
    <location>
        <begin position="219"/>
        <end position="238"/>
    </location>
</feature>
<keyword evidence="7 8" id="KW-0472">Membrane</keyword>
<evidence type="ECO:0000256" key="6">
    <source>
        <dbReference type="ARBA" id="ARBA00022989"/>
    </source>
</evidence>
<evidence type="ECO:0000259" key="10">
    <source>
        <dbReference type="PROSITE" id="PS51105"/>
    </source>
</evidence>
<keyword evidence="4 8" id="KW-0762">Sugar transport</keyword>
<dbReference type="InterPro" id="IPR051088">
    <property type="entry name" value="PTS_Sugar-EIIC/EIIB"/>
</dbReference>
<dbReference type="NCBIfam" id="TIGR00410">
    <property type="entry name" value="lacE"/>
    <property type="match status" value="1"/>
</dbReference>
<feature type="transmembrane region" description="Helical" evidence="9">
    <location>
        <begin position="31"/>
        <end position="50"/>
    </location>
</feature>
<comment type="subcellular location">
    <subcellularLocation>
        <location evidence="1">Cell membrane</location>
        <topology evidence="1">Multi-pass membrane protein</topology>
    </subcellularLocation>
</comment>
<keyword evidence="12" id="KW-1185">Reference proteome</keyword>
<feature type="transmembrane region" description="Helical" evidence="9">
    <location>
        <begin position="281"/>
        <end position="300"/>
    </location>
</feature>
<gene>
    <name evidence="11" type="ORF">FYJ83_05465</name>
</gene>
<comment type="function">
    <text evidence="8">The phosphoenolpyruvate-dependent sugar phosphotransferase system (PTS), a major carbohydrate active -transport system, catalyzes the phosphorylation of incoming sugar substrates concomitant with their translocation across the cell membrane.</text>
</comment>
<evidence type="ECO:0000256" key="1">
    <source>
        <dbReference type="ARBA" id="ARBA00004651"/>
    </source>
</evidence>
<dbReference type="PANTHER" id="PTHR33989">
    <property type="match status" value="1"/>
</dbReference>
<feature type="domain" description="PTS EIIC type-3" evidence="10">
    <location>
        <begin position="8"/>
        <end position="411"/>
    </location>
</feature>
<keyword evidence="6 9" id="KW-1133">Transmembrane helix</keyword>
<dbReference type="PIRSF" id="PIRSF006351">
    <property type="entry name" value="PTS_EIIC-Cellobiose"/>
    <property type="match status" value="1"/>
</dbReference>
<dbReference type="PROSITE" id="PS51105">
    <property type="entry name" value="PTS_EIIC_TYPE_3"/>
    <property type="match status" value="1"/>
</dbReference>
<protein>
    <recommendedName>
        <fullName evidence="8">Permease IIC component</fullName>
    </recommendedName>
</protein>
<reference evidence="11 12" key="1">
    <citation type="submission" date="2019-09" db="EMBL/GenBank/DDBJ databases">
        <title>In-depth cultivation of the pig gut microbiome towards novel bacterial diversity and tailored functional studies.</title>
        <authorList>
            <person name="Wylensek D."/>
            <person name="Hitch T.C.A."/>
            <person name="Clavel T."/>
        </authorList>
    </citation>
    <scope>NUCLEOTIDE SEQUENCE [LARGE SCALE GENOMIC DNA]</scope>
    <source>
        <strain evidence="11 12">WCA3-693-APC-4?</strain>
    </source>
</reference>
<keyword evidence="5 9" id="KW-0812">Transmembrane</keyword>
<evidence type="ECO:0000256" key="9">
    <source>
        <dbReference type="SAM" id="Phobius"/>
    </source>
</evidence>
<feature type="transmembrane region" description="Helical" evidence="9">
    <location>
        <begin position="98"/>
        <end position="115"/>
    </location>
</feature>
<evidence type="ECO:0000256" key="7">
    <source>
        <dbReference type="ARBA" id="ARBA00023136"/>
    </source>
</evidence>
<keyword evidence="2 8" id="KW-0813">Transport</keyword>
<dbReference type="Proteomes" id="UP000469523">
    <property type="component" value="Unassembled WGS sequence"/>
</dbReference>
<dbReference type="GO" id="GO:0008982">
    <property type="term" value="F:protein-N(PI)-phosphohistidine-sugar phosphotransferase activity"/>
    <property type="evidence" value="ECO:0007669"/>
    <property type="project" value="UniProtKB-UniRule"/>
</dbReference>
<dbReference type="RefSeq" id="WP_154439334.1">
    <property type="nucleotide sequence ID" value="NZ_JAHLPJ010000001.1"/>
</dbReference>
<feature type="transmembrane region" description="Helical" evidence="9">
    <location>
        <begin position="392"/>
        <end position="412"/>
    </location>
</feature>
<dbReference type="Pfam" id="PF02378">
    <property type="entry name" value="PTS_EIIC"/>
    <property type="match status" value="1"/>
</dbReference>
<evidence type="ECO:0000256" key="4">
    <source>
        <dbReference type="ARBA" id="ARBA00022597"/>
    </source>
</evidence>
<dbReference type="InterPro" id="IPR003352">
    <property type="entry name" value="PTS_EIIC"/>
</dbReference>
<feature type="transmembrane region" description="Helical" evidence="9">
    <location>
        <begin position="135"/>
        <end position="152"/>
    </location>
</feature>
<evidence type="ECO:0000313" key="12">
    <source>
        <dbReference type="Proteomes" id="UP000469523"/>
    </source>
</evidence>
<dbReference type="InterPro" id="IPR004501">
    <property type="entry name" value="PTS_EIIC_3"/>
</dbReference>
<feature type="transmembrane region" description="Helical" evidence="9">
    <location>
        <begin position="173"/>
        <end position="199"/>
    </location>
</feature>
<dbReference type="GO" id="GO:0009401">
    <property type="term" value="P:phosphoenolpyruvate-dependent sugar phosphotransferase system"/>
    <property type="evidence" value="ECO:0007669"/>
    <property type="project" value="InterPro"/>
</dbReference>
<evidence type="ECO:0000256" key="2">
    <source>
        <dbReference type="ARBA" id="ARBA00022448"/>
    </source>
</evidence>
<organism evidence="11 12">
    <name type="scientific">Tissierella pigra</name>
    <dbReference type="NCBI Taxonomy" id="2607614"/>
    <lineage>
        <taxon>Bacteria</taxon>
        <taxon>Bacillati</taxon>
        <taxon>Bacillota</taxon>
        <taxon>Tissierellia</taxon>
        <taxon>Tissierellales</taxon>
        <taxon>Tissierellaceae</taxon>
        <taxon>Tissierella</taxon>
    </lineage>
</organism>
<evidence type="ECO:0000313" key="11">
    <source>
        <dbReference type="EMBL" id="MSU00914.1"/>
    </source>
</evidence>
<dbReference type="GO" id="GO:1902815">
    <property type="term" value="P:N,N'-diacetylchitobiose import"/>
    <property type="evidence" value="ECO:0007669"/>
    <property type="project" value="TreeGrafter"/>
</dbReference>
<evidence type="ECO:0000256" key="5">
    <source>
        <dbReference type="ARBA" id="ARBA00022692"/>
    </source>
</evidence>
<dbReference type="EMBL" id="VUNQ01000008">
    <property type="protein sequence ID" value="MSU00914.1"/>
    <property type="molecule type" value="Genomic_DNA"/>
</dbReference>
<feature type="transmembrane region" description="Helical" evidence="9">
    <location>
        <begin position="351"/>
        <end position="372"/>
    </location>
</feature>
<proteinExistence type="predicted"/>
<dbReference type="GO" id="GO:0005886">
    <property type="term" value="C:plasma membrane"/>
    <property type="evidence" value="ECO:0007669"/>
    <property type="project" value="UniProtKB-SubCell"/>
</dbReference>
<name>A0A6N7XWJ0_9FIRM</name>
<sequence length="427" mass="45814">MSGFMKWMEEKFVPVAGKIGSQRHLAAIRDGFFGIMPIVLAGSFSVLLNNTLGAWVEPIGKILTPINGNVWWGTFGMLALLATFSIAYNLGKSYGEDGLAAALVSMASFLITLPQAHGDAGWGYLHWGYLDARGLFTGIIVALIATEIFVKLTKKGLTIKMPDNVPPAVGKAFASVVPGFITLFVFGAITYVISILGWGSLYDIIFNVIQKPLMGLGQGMISVILIPVLINLCWFFGIHGGNIFEPIMQSIYLPALTENYDAIMNGLPAPHLITKSFYDSFVHLGGAGATLALIVAVLIVNKKKKEYREVAKLSLAPGIFNINESVMYGLPLVLNPILVIPFILIPGILSVISYVATVVGIVPVTYVAAPWITPVGIGAFMATGAKGIGSVMAALLAVINFIIAVLIYLPFVRIAEKQAIEREKVKG</sequence>
<evidence type="ECO:0000256" key="8">
    <source>
        <dbReference type="PIRNR" id="PIRNR006351"/>
    </source>
</evidence>